<feature type="transmembrane region" description="Helical" evidence="5">
    <location>
        <begin position="141"/>
        <end position="161"/>
    </location>
</feature>
<dbReference type="GeneID" id="8107678"/>
<dbReference type="STRING" id="441959.B8M145"/>
<dbReference type="PANTHER" id="PTHR42723">
    <property type="entry name" value="CHLOROPHYLL SYNTHASE"/>
    <property type="match status" value="1"/>
</dbReference>
<feature type="transmembrane region" description="Helical" evidence="5">
    <location>
        <begin position="35"/>
        <end position="53"/>
    </location>
</feature>
<dbReference type="eggNOG" id="ENOG502SNAR">
    <property type="taxonomic scope" value="Eukaryota"/>
</dbReference>
<keyword evidence="2 5" id="KW-0812">Transmembrane</keyword>
<organism evidence="6 7">
    <name type="scientific">Talaromyces stipitatus (strain ATCC 10500 / CBS 375.48 / QM 6759 / NRRL 1006)</name>
    <name type="common">Penicillium stipitatum</name>
    <dbReference type="NCBI Taxonomy" id="441959"/>
    <lineage>
        <taxon>Eukaryota</taxon>
        <taxon>Fungi</taxon>
        <taxon>Dikarya</taxon>
        <taxon>Ascomycota</taxon>
        <taxon>Pezizomycotina</taxon>
        <taxon>Eurotiomycetes</taxon>
        <taxon>Eurotiomycetidae</taxon>
        <taxon>Eurotiales</taxon>
        <taxon>Trichocomaceae</taxon>
        <taxon>Talaromyces</taxon>
        <taxon>Talaromyces sect. Talaromyces</taxon>
    </lineage>
</organism>
<dbReference type="Proteomes" id="UP000001745">
    <property type="component" value="Unassembled WGS sequence"/>
</dbReference>
<name>B8M145_TALSN</name>
<dbReference type="OrthoDB" id="434972at2759"/>
<dbReference type="CDD" id="cd13965">
    <property type="entry name" value="PT_UbiA_3"/>
    <property type="match status" value="1"/>
</dbReference>
<sequence length="296" mass="32819">MDLINDSWSPLSAFYVIKSYFTTLWLFTADDCFSILIPNVVCGSVLALTGIPFSSDFLLLEILGRTHVDAAIQEDAENKPWRPLPSQRISQPQSKLLHCALRPLLLVISAMTGGIVPSVCIQILTFAYNDMRLGDQWYFRNCLNAGGYISFLLGAIQAALHKFTLKYSKLACIWLSLIFFAVTTGIHAMDLYDMSGDLKRGRRTVPIAMGERCARITIVISVSVVSLSAATTIGVSSLSSVPVIATAAVIVRRLYIADELNERAHKTTFKIWCLWIGLLYLLPALHNLSFYLQSSC</sequence>
<evidence type="ECO:0000313" key="7">
    <source>
        <dbReference type="Proteomes" id="UP000001745"/>
    </source>
</evidence>
<keyword evidence="3 5" id="KW-1133">Transmembrane helix</keyword>
<accession>B8M145</accession>
<feature type="transmembrane region" description="Helical" evidence="5">
    <location>
        <begin position="173"/>
        <end position="192"/>
    </location>
</feature>
<evidence type="ECO:0000256" key="3">
    <source>
        <dbReference type="ARBA" id="ARBA00022989"/>
    </source>
</evidence>
<feature type="transmembrane region" description="Helical" evidence="5">
    <location>
        <begin position="12"/>
        <end position="28"/>
    </location>
</feature>
<dbReference type="InterPro" id="IPR050475">
    <property type="entry name" value="Prenyltransferase_related"/>
</dbReference>
<feature type="transmembrane region" description="Helical" evidence="5">
    <location>
        <begin position="267"/>
        <end position="285"/>
    </location>
</feature>
<evidence type="ECO:0000313" key="6">
    <source>
        <dbReference type="EMBL" id="EED20987.1"/>
    </source>
</evidence>
<proteinExistence type="predicted"/>
<evidence type="ECO:0000256" key="2">
    <source>
        <dbReference type="ARBA" id="ARBA00022692"/>
    </source>
</evidence>
<comment type="subcellular location">
    <subcellularLocation>
        <location evidence="1">Membrane</location>
        <topology evidence="1">Multi-pass membrane protein</topology>
    </subcellularLocation>
</comment>
<dbReference type="PANTHER" id="PTHR42723:SF1">
    <property type="entry name" value="CHLOROPHYLL SYNTHASE, CHLOROPLASTIC"/>
    <property type="match status" value="1"/>
</dbReference>
<evidence type="ECO:0000256" key="4">
    <source>
        <dbReference type="ARBA" id="ARBA00023136"/>
    </source>
</evidence>
<keyword evidence="4 5" id="KW-0472">Membrane</keyword>
<protein>
    <submittedName>
        <fullName evidence="6">Uncharacterized protein</fullName>
    </submittedName>
</protein>
<dbReference type="InterPro" id="IPR000537">
    <property type="entry name" value="UbiA_prenyltransferase"/>
</dbReference>
<dbReference type="AlphaFoldDB" id="B8M145"/>
<dbReference type="EMBL" id="EQ962653">
    <property type="protein sequence ID" value="EED20987.1"/>
    <property type="molecule type" value="Genomic_DNA"/>
</dbReference>
<reference evidence="7" key="1">
    <citation type="journal article" date="2015" name="Genome Announc.">
        <title>Genome sequence of the AIDS-associated pathogen Penicillium marneffei (ATCC18224) and its near taxonomic relative Talaromyces stipitatus (ATCC10500).</title>
        <authorList>
            <person name="Nierman W.C."/>
            <person name="Fedorova-Abrams N.D."/>
            <person name="Andrianopoulos A."/>
        </authorList>
    </citation>
    <scope>NUCLEOTIDE SEQUENCE [LARGE SCALE GENOMIC DNA]</scope>
    <source>
        <strain evidence="7">ATCC 10500 / CBS 375.48 / QM 6759 / NRRL 1006</strain>
    </source>
</reference>
<dbReference type="VEuPathDB" id="FungiDB:TSTA_082200"/>
<dbReference type="PhylomeDB" id="B8M145"/>
<dbReference type="Pfam" id="PF01040">
    <property type="entry name" value="UbiA"/>
    <property type="match status" value="1"/>
</dbReference>
<evidence type="ECO:0000256" key="5">
    <source>
        <dbReference type="SAM" id="Phobius"/>
    </source>
</evidence>
<feature type="transmembrane region" description="Helical" evidence="5">
    <location>
        <begin position="237"/>
        <end position="255"/>
    </location>
</feature>
<feature type="transmembrane region" description="Helical" evidence="5">
    <location>
        <begin position="104"/>
        <end position="129"/>
    </location>
</feature>
<evidence type="ECO:0000256" key="1">
    <source>
        <dbReference type="ARBA" id="ARBA00004141"/>
    </source>
</evidence>
<dbReference type="GO" id="GO:0016765">
    <property type="term" value="F:transferase activity, transferring alkyl or aryl (other than methyl) groups"/>
    <property type="evidence" value="ECO:0007669"/>
    <property type="project" value="InterPro"/>
</dbReference>
<keyword evidence="7" id="KW-1185">Reference proteome</keyword>
<dbReference type="HOGENOM" id="CLU_063928_0_0_1"/>
<gene>
    <name evidence="6" type="ORF">TSTA_082200</name>
</gene>
<dbReference type="InParanoid" id="B8M145"/>
<dbReference type="GO" id="GO:0016020">
    <property type="term" value="C:membrane"/>
    <property type="evidence" value="ECO:0007669"/>
    <property type="project" value="UniProtKB-SubCell"/>
</dbReference>
<dbReference type="RefSeq" id="XP_002477950.1">
    <property type="nucleotide sequence ID" value="XM_002477905.1"/>
</dbReference>